<dbReference type="STRING" id="72664.V4LRL3"/>
<dbReference type="EMBL" id="KI517426">
    <property type="protein sequence ID" value="ESQ46469.1"/>
    <property type="molecule type" value="Genomic_DNA"/>
</dbReference>
<dbReference type="PROSITE" id="PS50863">
    <property type="entry name" value="B3"/>
    <property type="match status" value="4"/>
</dbReference>
<comment type="subcellular location">
    <subcellularLocation>
        <location evidence="1">Nucleus</location>
    </subcellularLocation>
</comment>
<dbReference type="Gramene" id="ESQ46469">
    <property type="protein sequence ID" value="ESQ46469"/>
    <property type="gene ID" value="EUTSA_v10000130mg"/>
</dbReference>
<dbReference type="Gene3D" id="2.40.330.10">
    <property type="entry name" value="DNA-binding pseudobarrel domain"/>
    <property type="match status" value="4"/>
</dbReference>
<evidence type="ECO:0000313" key="8">
    <source>
        <dbReference type="EMBL" id="ESQ46469.1"/>
    </source>
</evidence>
<evidence type="ECO:0000256" key="1">
    <source>
        <dbReference type="ARBA" id="ARBA00004123"/>
    </source>
</evidence>
<keyword evidence="2" id="KW-0677">Repeat</keyword>
<dbReference type="CDD" id="cd10017">
    <property type="entry name" value="B3_DNA"/>
    <property type="match status" value="4"/>
</dbReference>
<dbReference type="Pfam" id="PF02362">
    <property type="entry name" value="B3"/>
    <property type="match status" value="4"/>
</dbReference>
<feature type="domain" description="TF-B3" evidence="7">
    <location>
        <begin position="11"/>
        <end position="103"/>
    </location>
</feature>
<protein>
    <recommendedName>
        <fullName evidence="7">TF-B3 domain-containing protein</fullName>
    </recommendedName>
</protein>
<feature type="domain" description="TF-B3" evidence="7">
    <location>
        <begin position="418"/>
        <end position="514"/>
    </location>
</feature>
<sequence>MANPPLYSPIKPHFFQPLLPGFTNHLDIPVAFFLKHLEGSNKGKTAKLRSDASEITWKVKIDGRRLSVGWEDFAVAHDLRIGDIVVFRHEGDLLFHVTALGPSCCEIQYGEYSNDEEENMEKKICDTEKVSRKKKKSPKTETDDATDQSCFEVTVTASNLKRDVVYLPKTFAEVNGLIKKSEIVLMNEEGESWKIDLRHEDYSGRFYMSRGWRSFCVANGKKPGDDFTFKLVQNEETPVIQMLPLNTEDLHKLDSTMDAEKVPKKKCQKTEADSSPDHSCFVAIVTASNLERDTVYLPKKFAVSNGLLKKREIDLVNEKGKSWRIDLRHVAYPGRFCMRRGWRSFCIANEKKPGDSFKFKLVQNGETPMLQMFPLNMHKLEPSNDTREGLEATSDVIRQGKRSKAIKTTITEEHSTTSQNRFVTLTFTPANRLNFPLQFTKENGIKKAGRITMLDRYGTRWKTSLLMNKNQRGTMSLGRNWKGFCEINGVKMDESFVLELVWEERVPILKFCSKS</sequence>
<dbReference type="FunFam" id="2.40.330.10:FF:000009">
    <property type="entry name" value="Transcriptional factor B3 family protein"/>
    <property type="match status" value="1"/>
</dbReference>
<keyword evidence="4" id="KW-0238">DNA-binding</keyword>
<keyword evidence="5" id="KW-0804">Transcription</keyword>
<dbReference type="Proteomes" id="UP000030689">
    <property type="component" value="Unassembled WGS sequence"/>
</dbReference>
<dbReference type="GO" id="GO:0005634">
    <property type="term" value="C:nucleus"/>
    <property type="evidence" value="ECO:0007669"/>
    <property type="project" value="UniProtKB-SubCell"/>
</dbReference>
<dbReference type="KEGG" id="eus:EUTSA_v10000130mg"/>
<dbReference type="InterPro" id="IPR003340">
    <property type="entry name" value="B3_DNA-bd"/>
</dbReference>
<dbReference type="eggNOG" id="ENOG502SK57">
    <property type="taxonomic scope" value="Eukaryota"/>
</dbReference>
<feature type="domain" description="TF-B3" evidence="7">
    <location>
        <begin position="150"/>
        <end position="246"/>
    </location>
</feature>
<evidence type="ECO:0000259" key="7">
    <source>
        <dbReference type="PROSITE" id="PS50863"/>
    </source>
</evidence>
<evidence type="ECO:0000256" key="4">
    <source>
        <dbReference type="ARBA" id="ARBA00023125"/>
    </source>
</evidence>
<feature type="domain" description="TF-B3" evidence="7">
    <location>
        <begin position="280"/>
        <end position="376"/>
    </location>
</feature>
<evidence type="ECO:0000313" key="9">
    <source>
        <dbReference type="Proteomes" id="UP000030689"/>
    </source>
</evidence>
<evidence type="ECO:0000256" key="2">
    <source>
        <dbReference type="ARBA" id="ARBA00022737"/>
    </source>
</evidence>
<dbReference type="AlphaFoldDB" id="V4LRL3"/>
<keyword evidence="9" id="KW-1185">Reference proteome</keyword>
<proteinExistence type="predicted"/>
<accession>V4LRL3</accession>
<reference evidence="8 9" key="1">
    <citation type="journal article" date="2013" name="Front. Plant Sci.">
        <title>The Reference Genome of the Halophytic Plant Eutrema salsugineum.</title>
        <authorList>
            <person name="Yang R."/>
            <person name="Jarvis D.E."/>
            <person name="Chen H."/>
            <person name="Beilstein M.A."/>
            <person name="Grimwood J."/>
            <person name="Jenkins J."/>
            <person name="Shu S."/>
            <person name="Prochnik S."/>
            <person name="Xin M."/>
            <person name="Ma C."/>
            <person name="Schmutz J."/>
            <person name="Wing R.A."/>
            <person name="Mitchell-Olds T."/>
            <person name="Schumaker K.S."/>
            <person name="Wang X."/>
        </authorList>
    </citation>
    <scope>NUCLEOTIDE SEQUENCE [LARGE SCALE GENOMIC DNA]</scope>
</reference>
<dbReference type="SUPFAM" id="SSF101936">
    <property type="entry name" value="DNA-binding pseudobarrel domain"/>
    <property type="match status" value="4"/>
</dbReference>
<dbReference type="SMART" id="SM01019">
    <property type="entry name" value="B3"/>
    <property type="match status" value="4"/>
</dbReference>
<keyword evidence="6" id="KW-0539">Nucleus</keyword>
<dbReference type="PANTHER" id="PTHR31674">
    <property type="entry name" value="B3 DOMAIN-CONTAINING PROTEIN REM-LIKE 3-RELATED"/>
    <property type="match status" value="1"/>
</dbReference>
<dbReference type="InterPro" id="IPR015300">
    <property type="entry name" value="DNA-bd_pseudobarrel_sf"/>
</dbReference>
<dbReference type="GO" id="GO:0003677">
    <property type="term" value="F:DNA binding"/>
    <property type="evidence" value="ECO:0007669"/>
    <property type="project" value="UniProtKB-KW"/>
</dbReference>
<evidence type="ECO:0000256" key="6">
    <source>
        <dbReference type="ARBA" id="ARBA00023242"/>
    </source>
</evidence>
<name>V4LRL3_EUTSA</name>
<evidence type="ECO:0000256" key="5">
    <source>
        <dbReference type="ARBA" id="ARBA00023163"/>
    </source>
</evidence>
<dbReference type="PANTHER" id="PTHR31674:SF96">
    <property type="entry name" value="B3 DOMAIN-CONTAINING PROTEIN REM-LIKE 3-RELATED"/>
    <property type="match status" value="1"/>
</dbReference>
<keyword evidence="3" id="KW-0805">Transcription regulation</keyword>
<organism evidence="8 9">
    <name type="scientific">Eutrema salsugineum</name>
    <name type="common">Saltwater cress</name>
    <name type="synonym">Sisymbrium salsugineum</name>
    <dbReference type="NCBI Taxonomy" id="72664"/>
    <lineage>
        <taxon>Eukaryota</taxon>
        <taxon>Viridiplantae</taxon>
        <taxon>Streptophyta</taxon>
        <taxon>Embryophyta</taxon>
        <taxon>Tracheophyta</taxon>
        <taxon>Spermatophyta</taxon>
        <taxon>Magnoliopsida</taxon>
        <taxon>eudicotyledons</taxon>
        <taxon>Gunneridae</taxon>
        <taxon>Pentapetalae</taxon>
        <taxon>rosids</taxon>
        <taxon>malvids</taxon>
        <taxon>Brassicales</taxon>
        <taxon>Brassicaceae</taxon>
        <taxon>Eutremeae</taxon>
        <taxon>Eutrema</taxon>
    </lineage>
</organism>
<gene>
    <name evidence="8" type="ORF">EUTSA_v10000130mg</name>
</gene>
<dbReference type="OMA" id="NMHKLEP"/>
<evidence type="ECO:0000256" key="3">
    <source>
        <dbReference type="ARBA" id="ARBA00023015"/>
    </source>
</evidence>
<dbReference type="InterPro" id="IPR039218">
    <property type="entry name" value="REM_fam"/>
</dbReference>